<dbReference type="GO" id="GO:0006508">
    <property type="term" value="P:proteolysis"/>
    <property type="evidence" value="ECO:0007669"/>
    <property type="project" value="InterPro"/>
</dbReference>
<comment type="caution">
    <text evidence="3">The sequence shown here is derived from an EMBL/GenBank/DDBJ whole genome shotgun (WGS) entry which is preliminary data.</text>
</comment>
<proteinExistence type="predicted"/>
<keyword evidence="4" id="KW-1185">Reference proteome</keyword>
<evidence type="ECO:0000256" key="1">
    <source>
        <dbReference type="SAM" id="MobiDB-lite"/>
    </source>
</evidence>
<evidence type="ECO:0000313" key="3">
    <source>
        <dbReference type="EMBL" id="KAF4507314.1"/>
    </source>
</evidence>
<organism evidence="3 4">
    <name type="scientific">Ophiocordyceps sinensis</name>
    <dbReference type="NCBI Taxonomy" id="72228"/>
    <lineage>
        <taxon>Eukaryota</taxon>
        <taxon>Fungi</taxon>
        <taxon>Dikarya</taxon>
        <taxon>Ascomycota</taxon>
        <taxon>Pezizomycotina</taxon>
        <taxon>Sordariomycetes</taxon>
        <taxon>Hypocreomycetidae</taxon>
        <taxon>Hypocreales</taxon>
        <taxon>Ophiocordycipitaceae</taxon>
        <taxon>Ophiocordyceps</taxon>
    </lineage>
</organism>
<name>A0A8H4LXH5_9HYPO</name>
<reference evidence="3 4" key="1">
    <citation type="journal article" date="2020" name="Genome Biol. Evol.">
        <title>A new high-quality draft genome assembly of the Chinese cordyceps Ophiocordyceps sinensis.</title>
        <authorList>
            <person name="Shu R."/>
            <person name="Zhang J."/>
            <person name="Meng Q."/>
            <person name="Zhang H."/>
            <person name="Zhou G."/>
            <person name="Li M."/>
            <person name="Wu P."/>
            <person name="Zhao Y."/>
            <person name="Chen C."/>
            <person name="Qin Q."/>
        </authorList>
    </citation>
    <scope>NUCLEOTIDE SEQUENCE [LARGE SCALE GENOMIC DNA]</scope>
    <source>
        <strain evidence="3 4">IOZ07</strain>
    </source>
</reference>
<dbReference type="InterPro" id="IPR008757">
    <property type="entry name" value="Peptidase_M6-like_domain"/>
</dbReference>
<protein>
    <recommendedName>
        <fullName evidence="5">M6 family metalloprotease domain-containing protein</fullName>
    </recommendedName>
</protein>
<dbReference type="OrthoDB" id="3852498at2759"/>
<feature type="region of interest" description="Disordered" evidence="1">
    <location>
        <begin position="542"/>
        <end position="561"/>
    </location>
</feature>
<dbReference type="NCBIfam" id="TIGR03296">
    <property type="entry name" value="M6dom_TIGR03296"/>
    <property type="match status" value="1"/>
</dbReference>
<feature type="chain" id="PRO_5034033422" description="M6 family metalloprotease domain-containing protein" evidence="2">
    <location>
        <begin position="29"/>
        <end position="655"/>
    </location>
</feature>
<evidence type="ECO:0008006" key="5">
    <source>
        <dbReference type="Google" id="ProtNLM"/>
    </source>
</evidence>
<sequence>MSIKPWLSAPMALVLTTVFLAAVGVASPFDIIDEQKWVNPDKMTWDDFKAPPGTTWNDSSRRGSVRNFDIALIAVDYEDKAFVITGPPNSTIFGNPLPAAANIARDRVPGFYRDLLNRPTELNRGHTLHEYWMGDSGGRFGVNLTAFGTYRLPSLSYQYGVDHYMNPGACPPGKSCGLSLRQDSLGMWRNDVGNAVADSYELVFVLSAGQDESSTWQEFGEMKFASKDDVPASFGPPRGSGDEPSLPNYARTRYVEWTSWAAASTIWPNAGNGSSIQCESSGMGTYAHELSHLLNIGDNYGNPYGKPLQRDYTGPWSMLSRGTFNGPGGPHTRWQIPSLQGGSMGSLHTVRDKFQLKLIADSSLRRISRAALAASGPVVARITARAVESDLVGLRVEMGSDLSPDCNVATDVLCDGRGYDNYDVEVVDRMGADSFQPDSGVMISKTKNTDRRQPFQWTIDANPHDINLVDFVRPNGTAAMATMGDYRQLADALFHAGTRSGSEYEFVDAPNGLHFYVVDKHRDAAGVLSYTVGVRSLNSTAEGRGGVRLSPGKPVAGERNSPSGTGVLCAFELTNKAKGSLGADIYRLRATVEGRGWRVEVRNALATAKPGETVGVDVAVGASAGAAKTGTVTLTAVSETDSRVKGEARCRVSRG</sequence>
<dbReference type="GO" id="GO:0008233">
    <property type="term" value="F:peptidase activity"/>
    <property type="evidence" value="ECO:0007669"/>
    <property type="project" value="InterPro"/>
</dbReference>
<dbReference type="AlphaFoldDB" id="A0A8H4LXH5"/>
<accession>A0A8H4LXH5</accession>
<feature type="signal peptide" evidence="2">
    <location>
        <begin position="1"/>
        <end position="28"/>
    </location>
</feature>
<gene>
    <name evidence="3" type="ORF">G6O67_005967</name>
</gene>
<evidence type="ECO:0000256" key="2">
    <source>
        <dbReference type="SAM" id="SignalP"/>
    </source>
</evidence>
<dbReference type="EMBL" id="JAAVMX010000006">
    <property type="protein sequence ID" value="KAF4507314.1"/>
    <property type="molecule type" value="Genomic_DNA"/>
</dbReference>
<evidence type="ECO:0000313" key="4">
    <source>
        <dbReference type="Proteomes" id="UP000557566"/>
    </source>
</evidence>
<dbReference type="Proteomes" id="UP000557566">
    <property type="component" value="Unassembled WGS sequence"/>
</dbReference>
<keyword evidence="2" id="KW-0732">Signal</keyword>